<protein>
    <submittedName>
        <fullName evidence="9">Putative serine/threonine-protein kinase pats1</fullName>
    </submittedName>
</protein>
<sequence length="2311" mass="262993">MHVKANRIDATIVDKENKKVSAIEMSCPWVKHWEEKAVEKNSKEHPLKLRVTCKFEASEDGFLSCNPGEIITLISKTRHKYDKTIWFGVTQSDQIGFFWKEYVKEVVDDNVDGSVIPPEIQARGPRAELAFQKALRNGRVQVFRGRIMILGQDRAGKTSLKKSLLGMPFNPEEESTVGVEVDPSKCEVDVDQVTNWQRTEQAKLDVSHFVEDIARIVVKDLKETEEPKKTKDVPSFLEQGYNDELQADNPMPVDTIPSSTLNNSSSRREEDENATIDDISHSGVPASKLADLNVQLSVHTSSDLQNDVTELVVQYLQALRLEDHVKTKETSFTLWDFAGQHLYYASHSVFLSSRAVYALVYNLSKDLNAPAEPRVKQADEPGNDQQEKRSYLRPPVFIVGTNADKPFDDVKQMEKCIQRNISGKVYEKHVIRPMFAVDKSRSKGDDGVQALQQRIMEVFRKEPYMGEEIPIRWFNFEKIIEALVAKGTYHMHSDPLLKVTRKACQIDDKEEMTAMLNFYHDLGVIVKHGRTVVLQAQWLINLFKRLITVRPFDEIDPLYSECWKELEESGILRMTLVDHVFADVIQNGLSKEDVLDMMEMYGLIAKFSFFPFTSEDGQRYFVPAQLKSSPGGLCEIKKSSHDPCPFYLHFLDGFVPHGLFPQLLSRFIGWSSEGGPNQAPNLYHNGARLFIGRKNIYSLILICRKRFIKIVLKQRGSASNPSFMNVAQEVRVYLEDRLQELSLELPWLRNLRYELSIACPSCLTHGEECAKHGIVCCAHDDCLHLLRVIPGEQLFCPKSFNDEALHVDGLENWFQGDKAKDEGEMHMIPSLDSEVLQRPFPSKMGTPSTDDLLLLAFELGSSWKMLGRTLSLPEAVLEQIEEDNPKLNEKCFSMVRRWTEMFGSSATYESLARALQHPAVGRGGLAVKYCDVPGAVYKGTEALPVSFKILDDSSWSCPVFLSYQWDLQEIVKGLKKRIEENGIQCWMDIGQMGGGDALFAKIDPGIRACKVFVCCVTKRYCQSDACQREATLACSLKKPIIPLLFEDLSWPPEGQLALIFTTLLYIKMAVDDGTIPEAQFQEMMRKVGEFVQTVAPFRVTMFKAFFRRGSFDPLSSEVDELTDLDKLYMALAETGLEYVCDFDALCYSLNITSLKALAEYNAAGSTVLASEKILKLKREIKSKHLNFKDLSIKRYKQSKVFKTCKMKQIPVISKKDIVVTRTLQQGLFKGQVCEALLTLPNGRQEKVCLRYQTSEDQHFLHQADIANRLRHENILDFYGVVIASSYSSSVALVEEFGEYGNLKESATNHSIESLCRFTIQAATALEYLEKRNVVHQSVNWFNIMVVAGYQADEKDSRYGYMCPSHFCDVFHRCFLDNVHQRPSFSEIRQSLIAQECPSKVKVIGRFLAPEGGFLTCDTGEVITLISKKRHMKYKNAWLGATQSGKVGFIWKEFVQETLDKNVDGSVMPLEIQARGPRAELAFQKALQNGKVQVFRGRIMILGQDRAGKTSLKKSLLGMPFNPEEESTVGVEVDPSKCEVDVDQVTNWQRTEHTKLDVSHFVEDIARIVAKDLKETEEEPKKTKDVPSFLEQGYSDGVVADNLMPVTTTDSNTLNNLSPRRKEDVPETSQAEGDIQLRVDNNSELQNDVTELVVQYLQALRLEDHIKTKETSFTLWDFAGQHLYYASHSVFLSPRAVYALVYNLSKDLNAPAELRVKQGIHDIVLEEQSSETNLESLLSWLCSIHSVHVAAAEPGNEQQEKRSYLRPPVFIIGTNADRPFDDVMKMEKSIQKNISGKVYEEHVIRPFFAVDNTRSMGDDGVQALQQRIMDVFKQEPYMGEEIPIRWFNFEKIIEALVAKGTFHMDFDRLQTVTKRVCQIDDKEEMDAMLNFYHDLGVVVKHGRTVVLHAQWLIDLFKKLITVRPFDEMNPLYSKCWHELEASGILKMTLVDHVFSDLIQRGLSKEDILDMMELYGLIAKFSFSPVSSEDEQRYFVPAQLRSSPAGLCEIKTSGNDPCPLYLHFLDGFVPRGLFPQLLSKFIRWSSERSPNRAPNLYHNGARLFIGMKSICCLVLICKKRLIKIMLKQGNPLNTWFMNVAQEVRMYLEDSLRELSREVPCLRNLKYELCVGCPSCLTSGEECAKHKSVDCAHEDCVHLLRVIPEEQLFCPKTFNDEALKFHGLDDWFHFNKTKNEEQLQIMNPEDSEALQRAYPCKTGTPSTDDLLLLAFELGSSWKMLGRKLSLPEAVLEQIEEDNPKLNEKCFSVLRRWTEMFGSSATYESLAQALEHPTVDREALAVKYCDFPGDVYSGK</sequence>
<feature type="domain" description="Death" evidence="7">
    <location>
        <begin position="2230"/>
        <end position="2287"/>
    </location>
</feature>
<dbReference type="Gene3D" id="1.10.533.10">
    <property type="entry name" value="Death Domain, Fas"/>
    <property type="match status" value="2"/>
</dbReference>
<dbReference type="InterPro" id="IPR011029">
    <property type="entry name" value="DEATH-like_dom_sf"/>
</dbReference>
<keyword evidence="9" id="KW-0808">Transferase</keyword>
<dbReference type="OrthoDB" id="6078042at2759"/>
<dbReference type="PROSITE" id="PS50017">
    <property type="entry name" value="DEATH_DOMAIN"/>
    <property type="match status" value="2"/>
</dbReference>
<proteinExistence type="inferred from homology"/>
<keyword evidence="10" id="KW-1185">Reference proteome</keyword>
<dbReference type="PANTHER" id="PTHR47508">
    <property type="entry name" value="SAM DOMAIN-CONTAINING PROTEIN-RELATED"/>
    <property type="match status" value="1"/>
</dbReference>
<dbReference type="Pfam" id="PF07714">
    <property type="entry name" value="PK_Tyr_Ser-Thr"/>
    <property type="match status" value="1"/>
</dbReference>
<dbReference type="SUPFAM" id="SSF56112">
    <property type="entry name" value="Protein kinase-like (PK-like)"/>
    <property type="match status" value="1"/>
</dbReference>
<dbReference type="InterPro" id="IPR035897">
    <property type="entry name" value="Toll_tir_struct_dom_sf"/>
</dbReference>
<feature type="domain" description="Death" evidence="7">
    <location>
        <begin position="859"/>
        <end position="916"/>
    </location>
</feature>
<feature type="compositionally biased region" description="Polar residues" evidence="4">
    <location>
        <begin position="256"/>
        <end position="265"/>
    </location>
</feature>
<keyword evidence="9" id="KW-0418">Kinase</keyword>
<dbReference type="InterPro" id="IPR001245">
    <property type="entry name" value="Ser-Thr/Tyr_kinase_cat_dom"/>
</dbReference>
<feature type="region of interest" description="Disordered" evidence="4">
    <location>
        <begin position="1608"/>
        <end position="1633"/>
    </location>
</feature>
<reference evidence="10" key="1">
    <citation type="journal article" date="2017" name="bioRxiv">
        <title>Comparative analysis of the genomes of Stylophora pistillata and Acropora digitifera provides evidence for extensive differences between species of corals.</title>
        <authorList>
            <person name="Voolstra C.R."/>
            <person name="Li Y."/>
            <person name="Liew Y.J."/>
            <person name="Baumgarten S."/>
            <person name="Zoccola D."/>
            <person name="Flot J.-F."/>
            <person name="Tambutte S."/>
            <person name="Allemand D."/>
            <person name="Aranda M."/>
        </authorList>
    </citation>
    <scope>NUCLEOTIDE SEQUENCE [LARGE SCALE GENOMIC DNA]</scope>
</reference>
<dbReference type="PANTHER" id="PTHR47508:SF1">
    <property type="entry name" value="NON-SPECIFIC SERINE_THREONINE PROTEIN KINASE"/>
    <property type="match status" value="1"/>
</dbReference>
<evidence type="ECO:0000256" key="3">
    <source>
        <dbReference type="PROSITE-ProRule" id="PRU00192"/>
    </source>
</evidence>
<dbReference type="InterPro" id="IPR000157">
    <property type="entry name" value="TIR_dom"/>
</dbReference>
<dbReference type="Gene3D" id="2.30.30.40">
    <property type="entry name" value="SH3 Domains"/>
    <property type="match status" value="1"/>
</dbReference>
<dbReference type="STRING" id="50429.A0A2B4RCZ1"/>
<dbReference type="Pfam" id="PF13676">
    <property type="entry name" value="TIR_2"/>
    <property type="match status" value="1"/>
</dbReference>
<dbReference type="SUPFAM" id="SSF52540">
    <property type="entry name" value="P-loop containing nucleoside triphosphate hydrolases"/>
    <property type="match status" value="2"/>
</dbReference>
<dbReference type="InterPro" id="IPR011009">
    <property type="entry name" value="Kinase-like_dom_sf"/>
</dbReference>
<dbReference type="SMART" id="SM00326">
    <property type="entry name" value="SH3"/>
    <property type="match status" value="2"/>
</dbReference>
<dbReference type="GO" id="GO:0004672">
    <property type="term" value="F:protein kinase activity"/>
    <property type="evidence" value="ECO:0007669"/>
    <property type="project" value="InterPro"/>
</dbReference>
<evidence type="ECO:0000256" key="4">
    <source>
        <dbReference type="SAM" id="MobiDB-lite"/>
    </source>
</evidence>
<dbReference type="PROSITE" id="PS50104">
    <property type="entry name" value="TIR"/>
    <property type="match status" value="1"/>
</dbReference>
<feature type="domain" description="SH3" evidence="5">
    <location>
        <begin position="44"/>
        <end position="108"/>
    </location>
</feature>
<organism evidence="9 10">
    <name type="scientific">Stylophora pistillata</name>
    <name type="common">Smooth cauliflower coral</name>
    <dbReference type="NCBI Taxonomy" id="50429"/>
    <lineage>
        <taxon>Eukaryota</taxon>
        <taxon>Metazoa</taxon>
        <taxon>Cnidaria</taxon>
        <taxon>Anthozoa</taxon>
        <taxon>Hexacorallia</taxon>
        <taxon>Scleractinia</taxon>
        <taxon>Astrocoeniina</taxon>
        <taxon>Pocilloporidae</taxon>
        <taxon>Stylophora</taxon>
    </lineage>
</organism>
<dbReference type="InterPro" id="IPR001452">
    <property type="entry name" value="SH3_domain"/>
</dbReference>
<dbReference type="Pfam" id="PF08477">
    <property type="entry name" value="Roc"/>
    <property type="match status" value="1"/>
</dbReference>
<evidence type="ECO:0000259" key="5">
    <source>
        <dbReference type="PROSITE" id="PS50002"/>
    </source>
</evidence>
<dbReference type="CDD" id="cd00174">
    <property type="entry name" value="SH3"/>
    <property type="match status" value="1"/>
</dbReference>
<dbReference type="EMBL" id="LSMT01000748">
    <property type="protein sequence ID" value="PFX14663.1"/>
    <property type="molecule type" value="Genomic_DNA"/>
</dbReference>
<dbReference type="SUPFAM" id="SSF50044">
    <property type="entry name" value="SH3-domain"/>
    <property type="match status" value="1"/>
</dbReference>
<evidence type="ECO:0000313" key="10">
    <source>
        <dbReference type="Proteomes" id="UP000225706"/>
    </source>
</evidence>
<dbReference type="Pfam" id="PF00531">
    <property type="entry name" value="Death"/>
    <property type="match status" value="2"/>
</dbReference>
<evidence type="ECO:0000256" key="1">
    <source>
        <dbReference type="ARBA" id="ARBA00008171"/>
    </source>
</evidence>
<dbReference type="PROSITE" id="PS50002">
    <property type="entry name" value="SH3"/>
    <property type="match status" value="1"/>
</dbReference>
<keyword evidence="2 3" id="KW-0728">SH3 domain</keyword>
<comment type="similarity">
    <text evidence="1">Belongs to the protein kinase superfamily. TKL Ser/Thr protein kinase family. ROCO subfamily.</text>
</comment>
<dbReference type="Gene3D" id="1.10.10.10">
    <property type="entry name" value="Winged helix-like DNA-binding domain superfamily/Winged helix DNA-binding domain"/>
    <property type="match status" value="2"/>
</dbReference>
<dbReference type="InterPro" id="IPR000719">
    <property type="entry name" value="Prot_kinase_dom"/>
</dbReference>
<feature type="domain" description="TIR" evidence="8">
    <location>
        <begin position="955"/>
        <end position="1091"/>
    </location>
</feature>
<dbReference type="GO" id="GO:1902533">
    <property type="term" value="P:positive regulation of intracellular signal transduction"/>
    <property type="evidence" value="ECO:0007669"/>
    <property type="project" value="UniProtKB-ARBA"/>
</dbReference>
<evidence type="ECO:0000259" key="7">
    <source>
        <dbReference type="PROSITE" id="PS50017"/>
    </source>
</evidence>
<dbReference type="SMART" id="SM00255">
    <property type="entry name" value="TIR"/>
    <property type="match status" value="1"/>
</dbReference>
<evidence type="ECO:0000259" key="6">
    <source>
        <dbReference type="PROSITE" id="PS50011"/>
    </source>
</evidence>
<accession>A0A2B4RCZ1</accession>
<dbReference type="InterPro" id="IPR036388">
    <property type="entry name" value="WH-like_DNA-bd_sf"/>
</dbReference>
<evidence type="ECO:0000313" key="9">
    <source>
        <dbReference type="EMBL" id="PFX14663.1"/>
    </source>
</evidence>
<dbReference type="SUPFAM" id="SSF47986">
    <property type="entry name" value="DEATH domain"/>
    <property type="match status" value="2"/>
</dbReference>
<name>A0A2B4RCZ1_STYPI</name>
<evidence type="ECO:0000256" key="2">
    <source>
        <dbReference type="ARBA" id="ARBA00022443"/>
    </source>
</evidence>
<gene>
    <name evidence="9" type="primary">pats1</name>
    <name evidence="9" type="ORF">AWC38_SpisGene21159</name>
</gene>
<dbReference type="InterPro" id="IPR000488">
    <property type="entry name" value="Death_dom"/>
</dbReference>
<dbReference type="InterPro" id="IPR036028">
    <property type="entry name" value="SH3-like_dom_sf"/>
</dbReference>
<dbReference type="GO" id="GO:0031349">
    <property type="term" value="P:positive regulation of defense response"/>
    <property type="evidence" value="ECO:0007669"/>
    <property type="project" value="UniProtKB-ARBA"/>
</dbReference>
<feature type="region of interest" description="Disordered" evidence="4">
    <location>
        <begin position="245"/>
        <end position="282"/>
    </location>
</feature>
<dbReference type="CDD" id="cd01670">
    <property type="entry name" value="Death"/>
    <property type="match status" value="2"/>
</dbReference>
<dbReference type="InterPro" id="IPR027417">
    <property type="entry name" value="P-loop_NTPase"/>
</dbReference>
<feature type="compositionally biased region" description="Low complexity" evidence="4">
    <location>
        <begin position="1608"/>
        <end position="1617"/>
    </location>
</feature>
<dbReference type="Gene3D" id="3.40.50.300">
    <property type="entry name" value="P-loop containing nucleotide triphosphate hydrolases"/>
    <property type="match status" value="4"/>
</dbReference>
<feature type="domain" description="Protein kinase" evidence="6">
    <location>
        <begin position="1217"/>
        <end position="1589"/>
    </location>
</feature>
<evidence type="ECO:0000259" key="8">
    <source>
        <dbReference type="PROSITE" id="PS50104"/>
    </source>
</evidence>
<dbReference type="SUPFAM" id="SSF52200">
    <property type="entry name" value="Toll/Interleukin receptor TIR domain"/>
    <property type="match status" value="1"/>
</dbReference>
<dbReference type="GO" id="GO:0007165">
    <property type="term" value="P:signal transduction"/>
    <property type="evidence" value="ECO:0007669"/>
    <property type="project" value="InterPro"/>
</dbReference>
<comment type="caution">
    <text evidence="9">The sequence shown here is derived from an EMBL/GenBank/DDBJ whole genome shotgun (WGS) entry which is preliminary data.</text>
</comment>
<dbReference type="SMART" id="SM00005">
    <property type="entry name" value="DEATH"/>
    <property type="match status" value="2"/>
</dbReference>
<dbReference type="Gene3D" id="1.10.510.10">
    <property type="entry name" value="Transferase(Phosphotransferase) domain 1"/>
    <property type="match status" value="1"/>
</dbReference>
<dbReference type="PROSITE" id="PS50011">
    <property type="entry name" value="PROTEIN_KINASE_DOM"/>
    <property type="match status" value="1"/>
</dbReference>
<dbReference type="Gene3D" id="3.40.50.10140">
    <property type="entry name" value="Toll/interleukin-1 receptor homology (TIR) domain"/>
    <property type="match status" value="1"/>
</dbReference>
<dbReference type="GO" id="GO:0005524">
    <property type="term" value="F:ATP binding"/>
    <property type="evidence" value="ECO:0007669"/>
    <property type="project" value="InterPro"/>
</dbReference>
<dbReference type="Proteomes" id="UP000225706">
    <property type="component" value="Unassembled WGS sequence"/>
</dbReference>